<feature type="region of interest" description="Disordered" evidence="1">
    <location>
        <begin position="1"/>
        <end position="35"/>
    </location>
</feature>
<reference evidence="2" key="2">
    <citation type="submission" date="2021-12" db="EMBL/GenBank/DDBJ databases">
        <title>Resequencing data analysis of finger millet.</title>
        <authorList>
            <person name="Hatakeyama M."/>
            <person name="Aluri S."/>
            <person name="Balachadran M.T."/>
            <person name="Sivarajan S.R."/>
            <person name="Poveda L."/>
            <person name="Shimizu-Inatsugi R."/>
            <person name="Schlapbach R."/>
            <person name="Sreeman S.M."/>
            <person name="Shimizu K.K."/>
        </authorList>
    </citation>
    <scope>NUCLEOTIDE SEQUENCE</scope>
</reference>
<dbReference type="AlphaFoldDB" id="A0AAV5CVF2"/>
<gene>
    <name evidence="2" type="primary">ga19189</name>
    <name evidence="2" type="ORF">PR202_ga19189</name>
</gene>
<feature type="compositionally biased region" description="Basic and acidic residues" evidence="1">
    <location>
        <begin position="1"/>
        <end position="17"/>
    </location>
</feature>
<dbReference type="Proteomes" id="UP001054889">
    <property type="component" value="Unassembled WGS sequence"/>
</dbReference>
<evidence type="ECO:0000256" key="1">
    <source>
        <dbReference type="SAM" id="MobiDB-lite"/>
    </source>
</evidence>
<accession>A0AAV5CVF2</accession>
<organism evidence="2 3">
    <name type="scientific">Eleusine coracana subsp. coracana</name>
    <dbReference type="NCBI Taxonomy" id="191504"/>
    <lineage>
        <taxon>Eukaryota</taxon>
        <taxon>Viridiplantae</taxon>
        <taxon>Streptophyta</taxon>
        <taxon>Embryophyta</taxon>
        <taxon>Tracheophyta</taxon>
        <taxon>Spermatophyta</taxon>
        <taxon>Magnoliopsida</taxon>
        <taxon>Liliopsida</taxon>
        <taxon>Poales</taxon>
        <taxon>Poaceae</taxon>
        <taxon>PACMAD clade</taxon>
        <taxon>Chloridoideae</taxon>
        <taxon>Cynodonteae</taxon>
        <taxon>Eleusininae</taxon>
        <taxon>Eleusine</taxon>
    </lineage>
</organism>
<reference evidence="2" key="1">
    <citation type="journal article" date="2018" name="DNA Res.">
        <title>Multiple hybrid de novo genome assembly of finger millet, an orphan allotetraploid crop.</title>
        <authorList>
            <person name="Hatakeyama M."/>
            <person name="Aluri S."/>
            <person name="Balachadran M.T."/>
            <person name="Sivarajan S.R."/>
            <person name="Patrignani A."/>
            <person name="Gruter S."/>
            <person name="Poveda L."/>
            <person name="Shimizu-Inatsugi R."/>
            <person name="Baeten J."/>
            <person name="Francoijs K.J."/>
            <person name="Nataraja K.N."/>
            <person name="Reddy Y.A.N."/>
            <person name="Phadnis S."/>
            <person name="Ravikumar R.L."/>
            <person name="Schlapbach R."/>
            <person name="Sreeman S.M."/>
            <person name="Shimizu K.K."/>
        </authorList>
    </citation>
    <scope>NUCLEOTIDE SEQUENCE</scope>
</reference>
<sequence length="90" mass="10167">MKKKAGDAVEEMREKGEPSALAARKIRKQKRGGARDVTTLPGVCNDVLDNIFAYLPARATMVLSKHHRRMIYNADFRSLHRRCPSCTSHT</sequence>
<evidence type="ECO:0008006" key="4">
    <source>
        <dbReference type="Google" id="ProtNLM"/>
    </source>
</evidence>
<comment type="caution">
    <text evidence="2">The sequence shown here is derived from an EMBL/GenBank/DDBJ whole genome shotgun (WGS) entry which is preliminary data.</text>
</comment>
<keyword evidence="3" id="KW-1185">Reference proteome</keyword>
<evidence type="ECO:0000313" key="2">
    <source>
        <dbReference type="EMBL" id="GJN01887.1"/>
    </source>
</evidence>
<name>A0AAV5CVF2_ELECO</name>
<dbReference type="EMBL" id="BQKI01000009">
    <property type="protein sequence ID" value="GJN01887.1"/>
    <property type="molecule type" value="Genomic_DNA"/>
</dbReference>
<proteinExistence type="predicted"/>
<protein>
    <recommendedName>
        <fullName evidence="4">F-box domain-containing protein</fullName>
    </recommendedName>
</protein>
<evidence type="ECO:0000313" key="3">
    <source>
        <dbReference type="Proteomes" id="UP001054889"/>
    </source>
</evidence>